<dbReference type="Pfam" id="PF02594">
    <property type="entry name" value="DUF167"/>
    <property type="match status" value="1"/>
</dbReference>
<dbReference type="PANTHER" id="PTHR13420:SF7">
    <property type="entry name" value="UPF0235 PROTEIN C15ORF40"/>
    <property type="match status" value="1"/>
</dbReference>
<evidence type="ECO:0000313" key="4">
    <source>
        <dbReference type="Proteomes" id="UP000176651"/>
    </source>
</evidence>
<organism evidence="3 4">
    <name type="scientific">candidate division Kazan bacterium RBG_13_50_9</name>
    <dbReference type="NCBI Taxonomy" id="1798535"/>
    <lineage>
        <taxon>Bacteria</taxon>
        <taxon>Bacteria division Kazan-3B-28</taxon>
    </lineage>
</organism>
<comment type="similarity">
    <text evidence="1 2">Belongs to the UPF0235 family.</text>
</comment>
<dbReference type="NCBIfam" id="TIGR00251">
    <property type="entry name" value="DUF167 family protein"/>
    <property type="match status" value="1"/>
</dbReference>
<dbReference type="HAMAP" id="MF_00634">
    <property type="entry name" value="UPF0235"/>
    <property type="match status" value="1"/>
</dbReference>
<dbReference type="InterPro" id="IPR003746">
    <property type="entry name" value="DUF167"/>
</dbReference>
<name>A0A1F4NSB6_UNCK3</name>
<protein>
    <recommendedName>
        <fullName evidence="2">UPF0235 protein A2V68_02350</fullName>
    </recommendedName>
</protein>
<dbReference type="SMART" id="SM01152">
    <property type="entry name" value="DUF167"/>
    <property type="match status" value="1"/>
</dbReference>
<dbReference type="AlphaFoldDB" id="A0A1F4NSB6"/>
<accession>A0A1F4NSB6</accession>
<evidence type="ECO:0000256" key="2">
    <source>
        <dbReference type="HAMAP-Rule" id="MF_00634"/>
    </source>
</evidence>
<comment type="caution">
    <text evidence="3">The sequence shown here is derived from an EMBL/GenBank/DDBJ whole genome shotgun (WGS) entry which is preliminary data.</text>
</comment>
<dbReference type="InterPro" id="IPR036591">
    <property type="entry name" value="YggU-like_sf"/>
</dbReference>
<evidence type="ECO:0000256" key="1">
    <source>
        <dbReference type="ARBA" id="ARBA00010364"/>
    </source>
</evidence>
<dbReference type="Proteomes" id="UP000176651">
    <property type="component" value="Unassembled WGS sequence"/>
</dbReference>
<gene>
    <name evidence="3" type="ORF">A2V68_02350</name>
</gene>
<reference evidence="3 4" key="1">
    <citation type="journal article" date="2016" name="Nat. Commun.">
        <title>Thousands of microbial genomes shed light on interconnected biogeochemical processes in an aquifer system.</title>
        <authorList>
            <person name="Anantharaman K."/>
            <person name="Brown C.T."/>
            <person name="Hug L.A."/>
            <person name="Sharon I."/>
            <person name="Castelle C.J."/>
            <person name="Probst A.J."/>
            <person name="Thomas B.C."/>
            <person name="Singh A."/>
            <person name="Wilkins M.J."/>
            <person name="Karaoz U."/>
            <person name="Brodie E.L."/>
            <person name="Williams K.H."/>
            <person name="Hubbard S.S."/>
            <person name="Banfield J.F."/>
        </authorList>
    </citation>
    <scope>NUCLEOTIDE SEQUENCE [LARGE SCALE GENOMIC DNA]</scope>
</reference>
<dbReference type="PANTHER" id="PTHR13420">
    <property type="entry name" value="UPF0235 PROTEIN C15ORF40"/>
    <property type="match status" value="1"/>
</dbReference>
<dbReference type="GO" id="GO:0005737">
    <property type="term" value="C:cytoplasm"/>
    <property type="evidence" value="ECO:0007669"/>
    <property type="project" value="TreeGrafter"/>
</dbReference>
<dbReference type="SUPFAM" id="SSF69786">
    <property type="entry name" value="YggU-like"/>
    <property type="match status" value="1"/>
</dbReference>
<evidence type="ECO:0000313" key="3">
    <source>
        <dbReference type="EMBL" id="OGB74147.1"/>
    </source>
</evidence>
<proteinExistence type="inferred from homology"/>
<dbReference type="EMBL" id="META01000004">
    <property type="protein sequence ID" value="OGB74147.1"/>
    <property type="molecule type" value="Genomic_DNA"/>
</dbReference>
<sequence length="70" mass="8033">MRIKIKVIPRSDHNRVEKVAESYTVRVTAVPVEGKANKAAIKLLAEHFNVSQSQIRIIQGEKSRYKIIEF</sequence>
<dbReference type="STRING" id="1798535.A2V68_02350"/>
<dbReference type="Gene3D" id="3.30.1200.10">
    <property type="entry name" value="YggU-like"/>
    <property type="match status" value="1"/>
</dbReference>